<evidence type="ECO:0000313" key="4">
    <source>
        <dbReference type="Proteomes" id="UP001142592"/>
    </source>
</evidence>
<organism evidence="3 4">
    <name type="scientific">Pedobacter agri</name>
    <dbReference type="NCBI Taxonomy" id="454586"/>
    <lineage>
        <taxon>Bacteria</taxon>
        <taxon>Pseudomonadati</taxon>
        <taxon>Bacteroidota</taxon>
        <taxon>Sphingobacteriia</taxon>
        <taxon>Sphingobacteriales</taxon>
        <taxon>Sphingobacteriaceae</taxon>
        <taxon>Pedobacter</taxon>
    </lineage>
</organism>
<dbReference type="Proteomes" id="UP001142592">
    <property type="component" value="Unassembled WGS sequence"/>
</dbReference>
<dbReference type="RefSeq" id="WP_010602348.1">
    <property type="nucleotide sequence ID" value="NZ_JAPJUH010000006.1"/>
</dbReference>
<sequence>MILKPLDENLRAFFLNVMSEKENVYKSYDKIAEWFASNRPGQLIEKPYIDRLQLLLPNQATILDLGCGNGKPIMGYLLQSGFQVVGVDASEKMLDLAKQNFPAETFLLQDMRELQIGNKFDAIIAWHSFFHLPAIDQPKMIEIFANYLVPGGMLLFTSGSERGEAWGLNGGENLFHASLDSDEYRLLLQNHQFEIINHTVNDAACGNATVWLAQFNPQ</sequence>
<name>A0A9X3DGM9_9SPHI</name>
<dbReference type="InterPro" id="IPR041698">
    <property type="entry name" value="Methyltransf_25"/>
</dbReference>
<dbReference type="CDD" id="cd02440">
    <property type="entry name" value="AdoMet_MTases"/>
    <property type="match status" value="1"/>
</dbReference>
<dbReference type="AlphaFoldDB" id="A0A9X3DGM9"/>
<evidence type="ECO:0000259" key="2">
    <source>
        <dbReference type="Pfam" id="PF13649"/>
    </source>
</evidence>
<keyword evidence="4" id="KW-1185">Reference proteome</keyword>
<dbReference type="Pfam" id="PF13649">
    <property type="entry name" value="Methyltransf_25"/>
    <property type="match status" value="1"/>
</dbReference>
<evidence type="ECO:0000256" key="1">
    <source>
        <dbReference type="ARBA" id="ARBA00022679"/>
    </source>
</evidence>
<protein>
    <submittedName>
        <fullName evidence="3">Class I SAM-dependent methyltransferase</fullName>
    </submittedName>
</protein>
<gene>
    <name evidence="3" type="ORF">OQZ29_19460</name>
</gene>
<dbReference type="SUPFAM" id="SSF53335">
    <property type="entry name" value="S-adenosyl-L-methionine-dependent methyltransferases"/>
    <property type="match status" value="1"/>
</dbReference>
<accession>A0A9X3DGM9</accession>
<reference evidence="3" key="1">
    <citation type="submission" date="2022-11" db="EMBL/GenBank/DDBJ databases">
        <authorList>
            <person name="Graham C."/>
            <person name="Newman J.D."/>
        </authorList>
    </citation>
    <scope>NUCLEOTIDE SEQUENCE</scope>
    <source>
        <strain evidence="3">DSM 19486</strain>
    </source>
</reference>
<dbReference type="GO" id="GO:0008168">
    <property type="term" value="F:methyltransferase activity"/>
    <property type="evidence" value="ECO:0007669"/>
    <property type="project" value="UniProtKB-KW"/>
</dbReference>
<dbReference type="Gene3D" id="3.40.50.150">
    <property type="entry name" value="Vaccinia Virus protein VP39"/>
    <property type="match status" value="1"/>
</dbReference>
<dbReference type="PANTHER" id="PTHR43861">
    <property type="entry name" value="TRANS-ACONITATE 2-METHYLTRANSFERASE-RELATED"/>
    <property type="match status" value="1"/>
</dbReference>
<feature type="domain" description="Methyltransferase" evidence="2">
    <location>
        <begin position="62"/>
        <end position="152"/>
    </location>
</feature>
<keyword evidence="1" id="KW-0808">Transferase</keyword>
<evidence type="ECO:0000313" key="3">
    <source>
        <dbReference type="EMBL" id="MCX3266947.1"/>
    </source>
</evidence>
<dbReference type="GO" id="GO:0032259">
    <property type="term" value="P:methylation"/>
    <property type="evidence" value="ECO:0007669"/>
    <property type="project" value="UniProtKB-KW"/>
</dbReference>
<keyword evidence="3" id="KW-0489">Methyltransferase</keyword>
<dbReference type="EMBL" id="JAPJUH010000006">
    <property type="protein sequence ID" value="MCX3266947.1"/>
    <property type="molecule type" value="Genomic_DNA"/>
</dbReference>
<dbReference type="InterPro" id="IPR029063">
    <property type="entry name" value="SAM-dependent_MTases_sf"/>
</dbReference>
<comment type="caution">
    <text evidence="3">The sequence shown here is derived from an EMBL/GenBank/DDBJ whole genome shotgun (WGS) entry which is preliminary data.</text>
</comment>
<proteinExistence type="predicted"/>